<dbReference type="SUPFAM" id="SSF52821">
    <property type="entry name" value="Rhodanese/Cell cycle control phosphatase"/>
    <property type="match status" value="2"/>
</dbReference>
<evidence type="ECO:0000256" key="2">
    <source>
        <dbReference type="SAM" id="SignalP"/>
    </source>
</evidence>
<dbReference type="InterPro" id="IPR036873">
    <property type="entry name" value="Rhodanese-like_dom_sf"/>
</dbReference>
<feature type="domain" description="Rhodanese" evidence="3">
    <location>
        <begin position="186"/>
        <end position="300"/>
    </location>
</feature>
<keyword evidence="4" id="KW-0670">Pyruvate</keyword>
<proteinExistence type="predicted"/>
<evidence type="ECO:0000313" key="4">
    <source>
        <dbReference type="EMBL" id="SNX70622.1"/>
    </source>
</evidence>
<reference evidence="5" key="1">
    <citation type="submission" date="2017-08" db="EMBL/GenBank/DDBJ databases">
        <authorList>
            <person name="Varghese N."/>
            <person name="Submissions S."/>
        </authorList>
    </citation>
    <scope>NUCLEOTIDE SEQUENCE [LARGE SCALE GENOMIC DNA]</scope>
    <source>
        <strain evidence="5">JA234</strain>
    </source>
</reference>
<evidence type="ECO:0000259" key="3">
    <source>
        <dbReference type="PROSITE" id="PS50206"/>
    </source>
</evidence>
<keyword evidence="5" id="KW-1185">Reference proteome</keyword>
<dbReference type="EMBL" id="OAOQ01000006">
    <property type="protein sequence ID" value="SNX70622.1"/>
    <property type="molecule type" value="Genomic_DNA"/>
</dbReference>
<dbReference type="InterPro" id="IPR051126">
    <property type="entry name" value="Thiosulfate_sulfurtransferase"/>
</dbReference>
<keyword evidence="4" id="KW-0808">Transferase</keyword>
<evidence type="ECO:0000256" key="1">
    <source>
        <dbReference type="ARBA" id="ARBA00022737"/>
    </source>
</evidence>
<protein>
    <submittedName>
        <fullName evidence="4">Thiosulfate/3-mercaptopyruvate sulfurtransferase</fullName>
    </submittedName>
</protein>
<dbReference type="CDD" id="cd01448">
    <property type="entry name" value="TST_Repeat_1"/>
    <property type="match status" value="1"/>
</dbReference>
<accession>A0A285CSW2</accession>
<dbReference type="PROSITE" id="PS50206">
    <property type="entry name" value="RHODANESE_3"/>
    <property type="match status" value="2"/>
</dbReference>
<gene>
    <name evidence="4" type="ORF">SAMN05878503_106137</name>
</gene>
<dbReference type="PANTHER" id="PTHR43855:SF1">
    <property type="entry name" value="THIOSULFATE SULFURTRANSFERASE"/>
    <property type="match status" value="1"/>
</dbReference>
<feature type="domain" description="Rhodanese" evidence="3">
    <location>
        <begin position="44"/>
        <end position="155"/>
    </location>
</feature>
<keyword evidence="1" id="KW-0677">Repeat</keyword>
<sequence length="316" mass="33433">MMRMIPLAAAAVLALQAPAVAQQGFGPLLTPQQAAEAAATLAPLFLDIRVAEEGAPDPYTAGHIPGAVPAPYGLFRGPKESPGSLVPADRLTEVLRGLGVTQDRPTVVVHAGTDATDFGAAARVYWTLKSSGVSQLAIINGGMRAWEQAALPLDTTPVTPAPSDITVTFADDWLATREDVLDVVEGRASAKLIDARPQEFWEGKKAAPAAARPGTLPQSQYFTHDRWFGDNPALIDAGRAQSLAAQAGYTGGEQLVSFCNTGHWAATNWFALSELAGVENVKLYPESMVGWSNADLPMENVPGALSNLWHQIKGVF</sequence>
<feature type="signal peptide" evidence="2">
    <location>
        <begin position="1"/>
        <end position="21"/>
    </location>
</feature>
<dbReference type="Pfam" id="PF00581">
    <property type="entry name" value="Rhodanese"/>
    <property type="match status" value="2"/>
</dbReference>
<dbReference type="Gene3D" id="3.40.250.10">
    <property type="entry name" value="Rhodanese-like domain"/>
    <property type="match status" value="2"/>
</dbReference>
<dbReference type="Proteomes" id="UP000219467">
    <property type="component" value="Unassembled WGS sequence"/>
</dbReference>
<evidence type="ECO:0000313" key="5">
    <source>
        <dbReference type="Proteomes" id="UP000219467"/>
    </source>
</evidence>
<organism evidence="4 5">
    <name type="scientific">Cereibacter ovatus</name>
    <dbReference type="NCBI Taxonomy" id="439529"/>
    <lineage>
        <taxon>Bacteria</taxon>
        <taxon>Pseudomonadati</taxon>
        <taxon>Pseudomonadota</taxon>
        <taxon>Alphaproteobacteria</taxon>
        <taxon>Rhodobacterales</taxon>
        <taxon>Paracoccaceae</taxon>
        <taxon>Cereibacter</taxon>
    </lineage>
</organism>
<dbReference type="InterPro" id="IPR001763">
    <property type="entry name" value="Rhodanese-like_dom"/>
</dbReference>
<dbReference type="SMART" id="SM00450">
    <property type="entry name" value="RHOD"/>
    <property type="match status" value="2"/>
</dbReference>
<name>A0A285CSW2_9RHOB</name>
<dbReference type="AlphaFoldDB" id="A0A285CSW2"/>
<dbReference type="PANTHER" id="PTHR43855">
    <property type="entry name" value="THIOSULFATE SULFURTRANSFERASE"/>
    <property type="match status" value="1"/>
</dbReference>
<keyword evidence="2" id="KW-0732">Signal</keyword>
<feature type="chain" id="PRO_5012244707" evidence="2">
    <location>
        <begin position="22"/>
        <end position="316"/>
    </location>
</feature>
<dbReference type="GO" id="GO:0016740">
    <property type="term" value="F:transferase activity"/>
    <property type="evidence" value="ECO:0007669"/>
    <property type="project" value="UniProtKB-KW"/>
</dbReference>